<dbReference type="NCBIfam" id="TIGR02914">
    <property type="entry name" value="EpsI_fam"/>
    <property type="match status" value="1"/>
</dbReference>
<accession>A0A1V8M671</accession>
<dbReference type="GO" id="GO:0008233">
    <property type="term" value="F:peptidase activity"/>
    <property type="evidence" value="ECO:0007669"/>
    <property type="project" value="UniProtKB-KW"/>
</dbReference>
<keyword evidence="3" id="KW-0645">Protease</keyword>
<dbReference type="Pfam" id="PF11984">
    <property type="entry name" value="DUF3485"/>
    <property type="match status" value="1"/>
</dbReference>
<dbReference type="OrthoDB" id="9797363at2"/>
<dbReference type="NCBIfam" id="TIGR04152">
    <property type="entry name" value="exosort_VPLPA"/>
    <property type="match status" value="1"/>
</dbReference>
<feature type="transmembrane region" description="Helical" evidence="8">
    <location>
        <begin position="283"/>
        <end position="300"/>
    </location>
</feature>
<evidence type="ECO:0000313" key="11">
    <source>
        <dbReference type="Proteomes" id="UP000191980"/>
    </source>
</evidence>
<feature type="transmembrane region" description="Helical" evidence="8">
    <location>
        <begin position="73"/>
        <end position="90"/>
    </location>
</feature>
<dbReference type="InterPro" id="IPR019127">
    <property type="entry name" value="Exosortase"/>
</dbReference>
<feature type="transmembrane region" description="Helical" evidence="8">
    <location>
        <begin position="14"/>
        <end position="32"/>
    </location>
</feature>
<gene>
    <name evidence="10" type="ORF">AU255_03880</name>
</gene>
<dbReference type="STRING" id="1420851.AU255_03880"/>
<keyword evidence="2" id="KW-1003">Cell membrane</keyword>
<feature type="transmembrane region" description="Helical" evidence="8">
    <location>
        <begin position="97"/>
        <end position="118"/>
    </location>
</feature>
<dbReference type="AlphaFoldDB" id="A0A1V8M671"/>
<keyword evidence="7 8" id="KW-0472">Membrane</keyword>
<dbReference type="InterPro" id="IPR014263">
    <property type="entry name" value="Methanolan_biosynth_EpsI"/>
</dbReference>
<organism evidence="10 11">
    <name type="scientific">Methyloprofundus sedimenti</name>
    <dbReference type="NCBI Taxonomy" id="1420851"/>
    <lineage>
        <taxon>Bacteria</taxon>
        <taxon>Pseudomonadati</taxon>
        <taxon>Pseudomonadota</taxon>
        <taxon>Gammaproteobacteria</taxon>
        <taxon>Methylococcales</taxon>
        <taxon>Methylococcaceae</taxon>
        <taxon>Methyloprofundus</taxon>
    </lineage>
</organism>
<evidence type="ECO:0000256" key="4">
    <source>
        <dbReference type="ARBA" id="ARBA00022692"/>
    </source>
</evidence>
<keyword evidence="4 8" id="KW-0812">Transmembrane</keyword>
<sequence>MSNIKIWQMGLKNWAWMLVALSLLTIVYWGGIEQLIVRWDKQEEYSHGYMLPFLSLYFIWLKKYELQQSEFSPSWLSLFIVIPALAIFLVGEISALFILIHYSLIAVLIGMAFSIMGWPAVKPVLLPLLLLIFAIPIPYFLEASLSANLQLLSSQLGVAFIRWCQIPVFLEGNVIDLGVYKLQVVEACSGLRYLFPLMSLGFICAYLFDTAVWKRVVVFLSTIPITLMMNSFRIGMIGVLVDNWGISMAEGFLHDFEGWIIFMACMVILFIEMFILNKMTRGVSVSFFEVFGLMPVGVFPEGEVVTRKSSRPLYAIIVLLAVCVVVVNSLDTREEITPERKSFPEFPDHIADWTGGQNSLETNVINALQLSDYIMSDYSKPDSLPINFYVAYYQSQRKGVSPHSPRVCIPGGGWQISGISRTVVNSVPVNRIVIKKGPNKELVYYWFQQRGRLIANEYVMKWYLFEDALLLNRTDGALVRITTPVGKMENIADADKRLTGFLQELMPVLPEYLPE</sequence>
<reference evidence="10 11" key="1">
    <citation type="submission" date="2015-12" db="EMBL/GenBank/DDBJ databases">
        <authorList>
            <person name="Shamseldin A."/>
            <person name="Moawad H."/>
            <person name="Abd El-Rahim W.M."/>
            <person name="Sadowsky M.J."/>
        </authorList>
    </citation>
    <scope>NUCLEOTIDE SEQUENCE [LARGE SCALE GENOMIC DNA]</scope>
    <source>
        <strain evidence="10 11">WF1</strain>
    </source>
</reference>
<evidence type="ECO:0000256" key="8">
    <source>
        <dbReference type="SAM" id="Phobius"/>
    </source>
</evidence>
<evidence type="ECO:0000256" key="5">
    <source>
        <dbReference type="ARBA" id="ARBA00022801"/>
    </source>
</evidence>
<feature type="transmembrane region" description="Helical" evidence="8">
    <location>
        <begin position="216"/>
        <end position="239"/>
    </location>
</feature>
<dbReference type="RefSeq" id="WP_080521663.1">
    <property type="nucleotide sequence ID" value="NZ_LPUF01000001.1"/>
</dbReference>
<dbReference type="NCBIfam" id="TIGR04178">
    <property type="entry name" value="exo_archaeo"/>
    <property type="match status" value="1"/>
</dbReference>
<dbReference type="GO" id="GO:0006508">
    <property type="term" value="P:proteolysis"/>
    <property type="evidence" value="ECO:0007669"/>
    <property type="project" value="UniProtKB-KW"/>
</dbReference>
<dbReference type="InterPro" id="IPR026392">
    <property type="entry name" value="Exo/Archaeosortase_dom"/>
</dbReference>
<dbReference type="NCBIfam" id="TIGR02602">
    <property type="entry name" value="8TM_EpsH"/>
    <property type="match status" value="1"/>
</dbReference>
<evidence type="ECO:0000256" key="3">
    <source>
        <dbReference type="ARBA" id="ARBA00022670"/>
    </source>
</evidence>
<keyword evidence="5" id="KW-0378">Hydrolase</keyword>
<keyword evidence="6 8" id="KW-1133">Transmembrane helix</keyword>
<comment type="subcellular location">
    <subcellularLocation>
        <location evidence="1">Cell membrane</location>
        <topology evidence="1">Multi-pass membrane protein</topology>
    </subcellularLocation>
</comment>
<feature type="transmembrane region" description="Helical" evidence="8">
    <location>
        <begin position="44"/>
        <end position="61"/>
    </location>
</feature>
<dbReference type="InterPro" id="IPR013426">
    <property type="entry name" value="EpsH-like"/>
</dbReference>
<feature type="transmembrane region" description="Helical" evidence="8">
    <location>
        <begin position="259"/>
        <end position="276"/>
    </location>
</feature>
<name>A0A1V8M671_9GAMM</name>
<dbReference type="InterPro" id="IPR026491">
    <property type="entry name" value="ExosortD_VPLPA"/>
</dbReference>
<feature type="transmembrane region" description="Helical" evidence="8">
    <location>
        <begin position="124"/>
        <end position="141"/>
    </location>
</feature>
<evidence type="ECO:0000259" key="9">
    <source>
        <dbReference type="Pfam" id="PF11984"/>
    </source>
</evidence>
<feature type="transmembrane region" description="Helical" evidence="8">
    <location>
        <begin position="312"/>
        <end position="330"/>
    </location>
</feature>
<dbReference type="Pfam" id="PF09721">
    <property type="entry name" value="Exosortase_EpsH"/>
    <property type="match status" value="1"/>
</dbReference>
<evidence type="ECO:0000256" key="2">
    <source>
        <dbReference type="ARBA" id="ARBA00022475"/>
    </source>
</evidence>
<dbReference type="GO" id="GO:0005886">
    <property type="term" value="C:plasma membrane"/>
    <property type="evidence" value="ECO:0007669"/>
    <property type="project" value="UniProtKB-SubCell"/>
</dbReference>
<feature type="domain" description="Methanolan biosynthesis EpsI" evidence="9">
    <location>
        <begin position="316"/>
        <end position="512"/>
    </location>
</feature>
<evidence type="ECO:0000256" key="7">
    <source>
        <dbReference type="ARBA" id="ARBA00023136"/>
    </source>
</evidence>
<proteinExistence type="predicted"/>
<protein>
    <submittedName>
        <fullName evidence="10">Exosortase D</fullName>
    </submittedName>
</protein>
<evidence type="ECO:0000313" key="10">
    <source>
        <dbReference type="EMBL" id="OQK17047.1"/>
    </source>
</evidence>
<keyword evidence="11" id="KW-1185">Reference proteome</keyword>
<evidence type="ECO:0000256" key="1">
    <source>
        <dbReference type="ARBA" id="ARBA00004651"/>
    </source>
</evidence>
<comment type="caution">
    <text evidence="10">The sequence shown here is derived from an EMBL/GenBank/DDBJ whole genome shotgun (WGS) entry which is preliminary data.</text>
</comment>
<evidence type="ECO:0000256" key="6">
    <source>
        <dbReference type="ARBA" id="ARBA00022989"/>
    </source>
</evidence>
<feature type="transmembrane region" description="Helical" evidence="8">
    <location>
        <begin position="190"/>
        <end position="209"/>
    </location>
</feature>
<dbReference type="Proteomes" id="UP000191980">
    <property type="component" value="Unassembled WGS sequence"/>
</dbReference>
<dbReference type="EMBL" id="LPUF01000001">
    <property type="protein sequence ID" value="OQK17047.1"/>
    <property type="molecule type" value="Genomic_DNA"/>
</dbReference>